<sequence length="215" mass="23753">MNKYVWDDRVFIRSMGSHGDLGGLARKAQDVGDVLAASGKDVIIFETVGVGQGEHDIAKAADLTVVVLVPESGDEIQLMKAGLIEIADVFVINKSDREGANRLASTLKNVLHQSMPVKKLEPPVFNTIANQGEGISPLVIGIQDHLRVMEEEGLLDVRRLNRYRSRVSDLVRENLEDAFWTDERKELLNNATTTLETIEGAPLKMALRLLEKSKP</sequence>
<dbReference type="Pfam" id="PF03308">
    <property type="entry name" value="MeaB"/>
    <property type="match status" value="1"/>
</dbReference>
<evidence type="ECO:0000256" key="3">
    <source>
        <dbReference type="ARBA" id="ARBA00023134"/>
    </source>
</evidence>
<evidence type="ECO:0000256" key="4">
    <source>
        <dbReference type="ARBA" id="ARBA00023186"/>
    </source>
</evidence>
<gene>
    <name evidence="5" type="ORF">METZ01_LOCUS221914</name>
</gene>
<keyword evidence="2" id="KW-0378">Hydrolase</keyword>
<protein>
    <recommendedName>
        <fullName evidence="6">Methylmalonyl Co-A mutase-associated GTPase MeaB</fullName>
    </recommendedName>
</protein>
<dbReference type="Gene3D" id="3.40.50.300">
    <property type="entry name" value="P-loop containing nucleotide triphosphate hydrolases"/>
    <property type="match status" value="1"/>
</dbReference>
<dbReference type="SUPFAM" id="SSF52540">
    <property type="entry name" value="P-loop containing nucleoside triphosphate hydrolases"/>
    <property type="match status" value="1"/>
</dbReference>
<evidence type="ECO:0000256" key="1">
    <source>
        <dbReference type="ARBA" id="ARBA00022741"/>
    </source>
</evidence>
<proteinExistence type="predicted"/>
<evidence type="ECO:0000313" key="5">
    <source>
        <dbReference type="EMBL" id="SVB69060.1"/>
    </source>
</evidence>
<name>A0A382G1E6_9ZZZZ</name>
<dbReference type="InterPro" id="IPR027417">
    <property type="entry name" value="P-loop_NTPase"/>
</dbReference>
<dbReference type="AlphaFoldDB" id="A0A382G1E6"/>
<evidence type="ECO:0000256" key="2">
    <source>
        <dbReference type="ARBA" id="ARBA00022801"/>
    </source>
</evidence>
<dbReference type="InterPro" id="IPR052040">
    <property type="entry name" value="GTPase/Isobutyryl-CoA_mutase"/>
</dbReference>
<keyword evidence="3" id="KW-0342">GTP-binding</keyword>
<organism evidence="5">
    <name type="scientific">marine metagenome</name>
    <dbReference type="NCBI Taxonomy" id="408172"/>
    <lineage>
        <taxon>unclassified sequences</taxon>
        <taxon>metagenomes</taxon>
        <taxon>ecological metagenomes</taxon>
    </lineage>
</organism>
<evidence type="ECO:0008006" key="6">
    <source>
        <dbReference type="Google" id="ProtNLM"/>
    </source>
</evidence>
<dbReference type="EMBL" id="UINC01053030">
    <property type="protein sequence ID" value="SVB69060.1"/>
    <property type="molecule type" value="Genomic_DNA"/>
</dbReference>
<dbReference type="PANTHER" id="PTHR43087">
    <property type="entry name" value="LYSINE/ARGININE/ORNITHINE TRANSPORT SYSTEM KINASE"/>
    <property type="match status" value="1"/>
</dbReference>
<keyword evidence="4" id="KW-0143">Chaperone</keyword>
<dbReference type="PANTHER" id="PTHR43087:SF1">
    <property type="entry name" value="LAO_AO TRANSPORT SYSTEM ATPASE"/>
    <property type="match status" value="1"/>
</dbReference>
<accession>A0A382G1E6</accession>
<dbReference type="GO" id="GO:0016787">
    <property type="term" value="F:hydrolase activity"/>
    <property type="evidence" value="ECO:0007669"/>
    <property type="project" value="UniProtKB-KW"/>
</dbReference>
<reference evidence="5" key="1">
    <citation type="submission" date="2018-05" db="EMBL/GenBank/DDBJ databases">
        <authorList>
            <person name="Lanie J.A."/>
            <person name="Ng W.-L."/>
            <person name="Kazmierczak K.M."/>
            <person name="Andrzejewski T.M."/>
            <person name="Davidsen T.M."/>
            <person name="Wayne K.J."/>
            <person name="Tettelin H."/>
            <person name="Glass J.I."/>
            <person name="Rusch D."/>
            <person name="Podicherti R."/>
            <person name="Tsui H.-C.T."/>
            <person name="Winkler M.E."/>
        </authorList>
    </citation>
    <scope>NUCLEOTIDE SEQUENCE</scope>
</reference>
<keyword evidence="1" id="KW-0547">Nucleotide-binding</keyword>
<dbReference type="GO" id="GO:0005525">
    <property type="term" value="F:GTP binding"/>
    <property type="evidence" value="ECO:0007669"/>
    <property type="project" value="UniProtKB-KW"/>
</dbReference>